<proteinExistence type="predicted"/>
<dbReference type="EMBL" id="SMAB01000013">
    <property type="protein sequence ID" value="TCS81249.1"/>
    <property type="molecule type" value="Genomic_DNA"/>
</dbReference>
<sequence length="49" mass="5538">MEQWIPVIGEVGFPIVITMYLLIRIEGKLEVLSNSISELTNSISTMKRS</sequence>
<accession>A0A4R3KE60</accession>
<keyword evidence="1" id="KW-0812">Transmembrane</keyword>
<dbReference type="RefSeq" id="WP_132769326.1">
    <property type="nucleotide sequence ID" value="NZ_SMAB01000013.1"/>
</dbReference>
<dbReference type="Pfam" id="PF12841">
    <property type="entry name" value="YvrJ"/>
    <property type="match status" value="1"/>
</dbReference>
<dbReference type="Proteomes" id="UP000295788">
    <property type="component" value="Unassembled WGS sequence"/>
</dbReference>
<feature type="transmembrane region" description="Helical" evidence="1">
    <location>
        <begin position="6"/>
        <end position="23"/>
    </location>
</feature>
<organism evidence="2 3">
    <name type="scientific">Tepidibacillus fermentans</name>
    <dbReference type="NCBI Taxonomy" id="1281767"/>
    <lineage>
        <taxon>Bacteria</taxon>
        <taxon>Bacillati</taxon>
        <taxon>Bacillota</taxon>
        <taxon>Bacilli</taxon>
        <taxon>Bacillales</taxon>
        <taxon>Bacillaceae</taxon>
        <taxon>Tepidibacillus</taxon>
    </lineage>
</organism>
<dbReference type="InterPro" id="IPR024419">
    <property type="entry name" value="YvrJ"/>
</dbReference>
<comment type="caution">
    <text evidence="2">The sequence shown here is derived from an EMBL/GenBank/DDBJ whole genome shotgun (WGS) entry which is preliminary data.</text>
</comment>
<protein>
    <submittedName>
        <fullName evidence="2">YvrJ-like protein</fullName>
    </submittedName>
</protein>
<evidence type="ECO:0000256" key="1">
    <source>
        <dbReference type="SAM" id="Phobius"/>
    </source>
</evidence>
<keyword evidence="1" id="KW-1133">Transmembrane helix</keyword>
<name>A0A4R3KE60_9BACI</name>
<dbReference type="OrthoDB" id="2662123at2"/>
<keyword evidence="3" id="KW-1185">Reference proteome</keyword>
<gene>
    <name evidence="2" type="ORF">EDD72_1137</name>
</gene>
<keyword evidence="1" id="KW-0472">Membrane</keyword>
<evidence type="ECO:0000313" key="2">
    <source>
        <dbReference type="EMBL" id="TCS81249.1"/>
    </source>
</evidence>
<reference evidence="2 3" key="1">
    <citation type="submission" date="2019-03" db="EMBL/GenBank/DDBJ databases">
        <title>Genomic Encyclopedia of Type Strains, Phase IV (KMG-IV): sequencing the most valuable type-strain genomes for metagenomic binning, comparative biology and taxonomic classification.</title>
        <authorList>
            <person name="Goeker M."/>
        </authorList>
    </citation>
    <scope>NUCLEOTIDE SEQUENCE [LARGE SCALE GENOMIC DNA]</scope>
    <source>
        <strain evidence="2 3">DSM 23802</strain>
    </source>
</reference>
<evidence type="ECO:0000313" key="3">
    <source>
        <dbReference type="Proteomes" id="UP000295788"/>
    </source>
</evidence>
<dbReference type="AlphaFoldDB" id="A0A4R3KE60"/>